<comment type="caution">
    <text evidence="1">The sequence shown here is derived from an EMBL/GenBank/DDBJ whole genome shotgun (WGS) entry which is preliminary data.</text>
</comment>
<dbReference type="EMBL" id="AMCI01003663">
    <property type="protein sequence ID" value="EJW99762.1"/>
    <property type="molecule type" value="Genomic_DNA"/>
</dbReference>
<protein>
    <submittedName>
        <fullName evidence="1">Uncharacterized protein</fullName>
    </submittedName>
</protein>
<gene>
    <name evidence="1" type="ORF">EVA_12131</name>
</gene>
<organism evidence="1">
    <name type="scientific">gut metagenome</name>
    <dbReference type="NCBI Taxonomy" id="749906"/>
    <lineage>
        <taxon>unclassified sequences</taxon>
        <taxon>metagenomes</taxon>
        <taxon>organismal metagenomes</taxon>
    </lineage>
</organism>
<reference evidence="1" key="1">
    <citation type="journal article" date="2012" name="PLoS ONE">
        <title>Gene sets for utilization of primary and secondary nutrition supplies in the distal gut of endangered iberian lynx.</title>
        <authorList>
            <person name="Alcaide M."/>
            <person name="Messina E."/>
            <person name="Richter M."/>
            <person name="Bargiela R."/>
            <person name="Peplies J."/>
            <person name="Huws S.A."/>
            <person name="Newbold C.J."/>
            <person name="Golyshin P.N."/>
            <person name="Simon M.A."/>
            <person name="Lopez G."/>
            <person name="Yakimov M.M."/>
            <person name="Ferrer M."/>
        </authorList>
    </citation>
    <scope>NUCLEOTIDE SEQUENCE</scope>
</reference>
<dbReference type="AlphaFoldDB" id="J9GDB7"/>
<evidence type="ECO:0000313" key="1">
    <source>
        <dbReference type="EMBL" id="EJW99762.1"/>
    </source>
</evidence>
<sequence>MISYFAIDFYGITITHGMLIANHGIERLWKQEACI</sequence>
<accession>J9GDB7</accession>
<name>J9GDB7_9ZZZZ</name>
<proteinExistence type="predicted"/>